<dbReference type="EMBL" id="OMOJ01000001">
    <property type="protein sequence ID" value="SPF77970.1"/>
    <property type="molecule type" value="Genomic_DNA"/>
</dbReference>
<dbReference type="Proteomes" id="UP000244904">
    <property type="component" value="Unassembled WGS sequence"/>
</dbReference>
<dbReference type="SUPFAM" id="SSF51905">
    <property type="entry name" value="FAD/NAD(P)-binding domain"/>
    <property type="match status" value="1"/>
</dbReference>
<dbReference type="Gene3D" id="3.50.50.60">
    <property type="entry name" value="FAD/NAD(P)-binding domain"/>
    <property type="match status" value="1"/>
</dbReference>
<dbReference type="EC" id="1.3.-.-" evidence="1"/>
<dbReference type="InterPro" id="IPR036188">
    <property type="entry name" value="FAD/NAD-bd_sf"/>
</dbReference>
<reference evidence="2" key="1">
    <citation type="submission" date="2018-03" db="EMBL/GenBank/DDBJ databases">
        <authorList>
            <person name="Rodrigo-Torres L."/>
            <person name="Arahal R. D."/>
            <person name="Lucena T."/>
        </authorList>
    </citation>
    <scope>NUCLEOTIDE SEQUENCE [LARGE SCALE GENOMIC DNA]</scope>
    <source>
        <strain evidence="2">CECT 8871</strain>
    </source>
</reference>
<name>A0A2R8APR5_9RHOB</name>
<dbReference type="NCBIfam" id="TIGR02032">
    <property type="entry name" value="GG-red-SF"/>
    <property type="match status" value="1"/>
</dbReference>
<dbReference type="InterPro" id="IPR011777">
    <property type="entry name" value="Geranylgeranyl_Rdtase_fam"/>
</dbReference>
<dbReference type="RefSeq" id="WP_108884650.1">
    <property type="nucleotide sequence ID" value="NZ_OMOJ01000001.1"/>
</dbReference>
<dbReference type="OrthoDB" id="417034at2"/>
<dbReference type="PANTHER" id="PTHR42685:SF22">
    <property type="entry name" value="CONDITIONED MEDIUM FACTOR RECEPTOR 1"/>
    <property type="match status" value="1"/>
</dbReference>
<evidence type="ECO:0000313" key="1">
    <source>
        <dbReference type="EMBL" id="SPF77970.1"/>
    </source>
</evidence>
<protein>
    <submittedName>
        <fullName evidence="1">Menaquinone reductase</fullName>
        <ecNumber evidence="1">1.3.-.-</ecNumber>
    </submittedName>
</protein>
<dbReference type="InterPro" id="IPR050407">
    <property type="entry name" value="Geranylgeranyl_reductase"/>
</dbReference>
<evidence type="ECO:0000313" key="2">
    <source>
        <dbReference type="Proteomes" id="UP000244904"/>
    </source>
</evidence>
<gene>
    <name evidence="1" type="primary">menJ</name>
    <name evidence="1" type="ORF">PRI8871_00559</name>
</gene>
<proteinExistence type="predicted"/>
<accession>A0A2R8APR5</accession>
<dbReference type="PRINTS" id="PR00420">
    <property type="entry name" value="RNGMNOXGNASE"/>
</dbReference>
<keyword evidence="2" id="KW-1185">Reference proteome</keyword>
<dbReference type="AlphaFoldDB" id="A0A2R8APR5"/>
<organism evidence="1 2">
    <name type="scientific">Pseudoprimorskyibacter insulae</name>
    <dbReference type="NCBI Taxonomy" id="1695997"/>
    <lineage>
        <taxon>Bacteria</taxon>
        <taxon>Pseudomonadati</taxon>
        <taxon>Pseudomonadota</taxon>
        <taxon>Alphaproteobacteria</taxon>
        <taxon>Rhodobacterales</taxon>
        <taxon>Paracoccaceae</taxon>
        <taxon>Pseudoprimorskyibacter</taxon>
    </lineage>
</organism>
<dbReference type="Pfam" id="PF12831">
    <property type="entry name" value="FAD_oxidored"/>
    <property type="match status" value="1"/>
</dbReference>
<sequence>MPAFDLIVLGAGPAGSTAAFVAASKGLSVALVDKAKFPRDKLCGGGFTGRSTKYFRDAFGQDAPDVPMRRFHRVSFHAFGQKLGTYDDIPPLDLLMRTDLDAALVQLAKDAGAACYLGTAPQVQSLDAPCVRVGAQTLTAPILIAADGANSQTAKALFGDAFDRDQIGFALELEYPGNHPDAELRIDFGAADWGYGWHFPKQGSITVGVGGVMRRNPDMKAHMARYMDDLGLKTGAKVKGQFLPFGGFRAMPGKGRVLLAGDAAGLVDPITGEGIAFAIRSGHMAANAVIEAAHEPDRALRLYKHALRPIHRAIRQARMIRPILFLPQFQATFINRFRASRTLRREYLYLLAGEREYGEITLALLGRLPSYFLPRSRQKAAS</sequence>
<dbReference type="GO" id="GO:0016628">
    <property type="term" value="F:oxidoreductase activity, acting on the CH-CH group of donors, NAD or NADP as acceptor"/>
    <property type="evidence" value="ECO:0007669"/>
    <property type="project" value="InterPro"/>
</dbReference>
<keyword evidence="1" id="KW-0560">Oxidoreductase</keyword>
<dbReference type="PANTHER" id="PTHR42685">
    <property type="entry name" value="GERANYLGERANYL DIPHOSPHATE REDUCTASE"/>
    <property type="match status" value="1"/>
</dbReference>